<gene>
    <name evidence="1" type="ORF">PCOR1329_LOCUS23302</name>
</gene>
<name>A0ABN9RT43_9DINO</name>
<proteinExistence type="predicted"/>
<protein>
    <recommendedName>
        <fullName evidence="3">Phospholipase B-like</fullName>
    </recommendedName>
</protein>
<accession>A0ABN9RT43</accession>
<evidence type="ECO:0008006" key="3">
    <source>
        <dbReference type="Google" id="ProtNLM"/>
    </source>
</evidence>
<sequence length="105" mass="11873">EWNSFCEMNHPLYNHLLEGVGPMDGTSPGVPDRRLGEDGTHTMYRDAEGPVLMLGAATNGNWEGEWDQWSRSAAAEDTRNGRAFLKKQGWKSVQGYVNLQSWFQE</sequence>
<keyword evidence="2" id="KW-1185">Reference proteome</keyword>
<feature type="non-terminal residue" evidence="1">
    <location>
        <position position="1"/>
    </location>
</feature>
<organism evidence="1 2">
    <name type="scientific">Prorocentrum cordatum</name>
    <dbReference type="NCBI Taxonomy" id="2364126"/>
    <lineage>
        <taxon>Eukaryota</taxon>
        <taxon>Sar</taxon>
        <taxon>Alveolata</taxon>
        <taxon>Dinophyceae</taxon>
        <taxon>Prorocentrales</taxon>
        <taxon>Prorocentraceae</taxon>
        <taxon>Prorocentrum</taxon>
    </lineage>
</organism>
<evidence type="ECO:0000313" key="1">
    <source>
        <dbReference type="EMBL" id="CAK0822233.1"/>
    </source>
</evidence>
<evidence type="ECO:0000313" key="2">
    <source>
        <dbReference type="Proteomes" id="UP001189429"/>
    </source>
</evidence>
<feature type="non-terminal residue" evidence="1">
    <location>
        <position position="105"/>
    </location>
</feature>
<reference evidence="1" key="1">
    <citation type="submission" date="2023-10" db="EMBL/GenBank/DDBJ databases">
        <authorList>
            <person name="Chen Y."/>
            <person name="Shah S."/>
            <person name="Dougan E. K."/>
            <person name="Thang M."/>
            <person name="Chan C."/>
        </authorList>
    </citation>
    <scope>NUCLEOTIDE SEQUENCE [LARGE SCALE GENOMIC DNA]</scope>
</reference>
<comment type="caution">
    <text evidence="1">The sequence shown here is derived from an EMBL/GenBank/DDBJ whole genome shotgun (WGS) entry which is preliminary data.</text>
</comment>
<dbReference type="EMBL" id="CAUYUJ010007879">
    <property type="protein sequence ID" value="CAK0822233.1"/>
    <property type="molecule type" value="Genomic_DNA"/>
</dbReference>
<dbReference type="Proteomes" id="UP001189429">
    <property type="component" value="Unassembled WGS sequence"/>
</dbReference>